<organism evidence="2 3">
    <name type="scientific">Rhodococcus rhodochrous</name>
    <dbReference type="NCBI Taxonomy" id="1829"/>
    <lineage>
        <taxon>Bacteria</taxon>
        <taxon>Bacillati</taxon>
        <taxon>Actinomycetota</taxon>
        <taxon>Actinomycetes</taxon>
        <taxon>Mycobacteriales</taxon>
        <taxon>Nocardiaceae</taxon>
        <taxon>Rhodococcus</taxon>
    </lineage>
</organism>
<dbReference type="Pfam" id="PF08310">
    <property type="entry name" value="LGFP"/>
    <property type="match status" value="4"/>
</dbReference>
<protein>
    <recommendedName>
        <fullName evidence="4">LGFP repeat-containing protein</fullName>
    </recommendedName>
</protein>
<dbReference type="RefSeq" id="WP_230792958.1">
    <property type="nucleotide sequence ID" value="NZ_JAJNCO010000046.1"/>
</dbReference>
<proteinExistence type="predicted"/>
<dbReference type="AlphaFoldDB" id="A0AAW4XQA2"/>
<feature type="region of interest" description="Disordered" evidence="1">
    <location>
        <begin position="1"/>
        <end position="23"/>
    </location>
</feature>
<evidence type="ECO:0000313" key="2">
    <source>
        <dbReference type="EMBL" id="MCD2115064.1"/>
    </source>
</evidence>
<accession>A0AAW4XQA2</accession>
<evidence type="ECO:0000313" key="3">
    <source>
        <dbReference type="Proteomes" id="UP001198630"/>
    </source>
</evidence>
<evidence type="ECO:0000256" key="1">
    <source>
        <dbReference type="SAM" id="MobiDB-lite"/>
    </source>
</evidence>
<feature type="compositionally biased region" description="Polar residues" evidence="1">
    <location>
        <begin position="1"/>
        <end position="11"/>
    </location>
</feature>
<comment type="caution">
    <text evidence="2">The sequence shown here is derived from an EMBL/GenBank/DDBJ whole genome shotgun (WGS) entry which is preliminary data.</text>
</comment>
<sequence length="356" mass="38791">MKWTPTENPNATIVPGKMRSDRQELPEGFTKEDADKAEILEAELLAASRSRTARSAGATNALAAAAPTDCMIYFPAWQYPVCGQIRVKYDSLGGPNSFLLLPTSTNITNPDGVGQRVTFVNGPIYWHPNAGAHPVVNHFMMKWGEHGWEAGWLGYPTTDEIVLQNGRRQEFQSGAAIYWSPLSLGIVGGAVRDKYNALGAETGPLGYPSTDEIWTTKYNGRYNNFLNGTITWSGQTGARVLYGAIRDRWATMGREDGELGYPISDELVAPDGIGHYAAFEENGSIYAHPLFGAWFVPLRILGLWSVFSYEAGRLGYPIAGPEVIGASSTFAGYLRQKFDKGVAIIDPNGKGVALTD</sequence>
<reference evidence="2" key="1">
    <citation type="submission" date="2021-11" db="EMBL/GenBank/DDBJ databases">
        <title>Development of a sustainable strategy for remediation of hydrocarbon-contaminated territories based on the waste exchange concept.</title>
        <authorList>
            <person name="Elkin A."/>
        </authorList>
    </citation>
    <scope>NUCLEOTIDE SEQUENCE</scope>
    <source>
        <strain evidence="2">IEGM 757</strain>
    </source>
</reference>
<dbReference type="EMBL" id="JAJNCO010000046">
    <property type="protein sequence ID" value="MCD2115064.1"/>
    <property type="molecule type" value="Genomic_DNA"/>
</dbReference>
<dbReference type="Proteomes" id="UP001198630">
    <property type="component" value="Unassembled WGS sequence"/>
</dbReference>
<dbReference type="InterPro" id="IPR013207">
    <property type="entry name" value="LGFP"/>
</dbReference>
<gene>
    <name evidence="2" type="ORF">LQ384_28755</name>
</gene>
<name>A0AAW4XQA2_RHORH</name>
<evidence type="ECO:0008006" key="4">
    <source>
        <dbReference type="Google" id="ProtNLM"/>
    </source>
</evidence>